<dbReference type="Proteomes" id="UP000316270">
    <property type="component" value="Chromosome 11"/>
</dbReference>
<dbReference type="PANTHER" id="PTHR35392">
    <property type="entry name" value="ZN(II)2CYS6 TRANSCRIPTION FACTOR (EUROFUNG)-RELATED-RELATED"/>
    <property type="match status" value="1"/>
</dbReference>
<feature type="compositionally biased region" description="Low complexity" evidence="2">
    <location>
        <begin position="200"/>
        <end position="217"/>
    </location>
</feature>
<feature type="region of interest" description="Disordered" evidence="2">
    <location>
        <begin position="193"/>
        <end position="237"/>
    </location>
</feature>
<dbReference type="InterPro" id="IPR001138">
    <property type="entry name" value="Zn2Cys6_DnaBD"/>
</dbReference>
<evidence type="ECO:0008006" key="5">
    <source>
        <dbReference type="Google" id="ProtNLM"/>
    </source>
</evidence>
<dbReference type="OrthoDB" id="5417895at2759"/>
<organism evidence="3 4">
    <name type="scientific">Venturia effusa</name>
    <dbReference type="NCBI Taxonomy" id="50376"/>
    <lineage>
        <taxon>Eukaryota</taxon>
        <taxon>Fungi</taxon>
        <taxon>Dikarya</taxon>
        <taxon>Ascomycota</taxon>
        <taxon>Pezizomycotina</taxon>
        <taxon>Dothideomycetes</taxon>
        <taxon>Pleosporomycetidae</taxon>
        <taxon>Venturiales</taxon>
        <taxon>Venturiaceae</taxon>
        <taxon>Venturia</taxon>
    </lineage>
</organism>
<dbReference type="CDD" id="cd00067">
    <property type="entry name" value="GAL4"/>
    <property type="match status" value="1"/>
</dbReference>
<gene>
    <name evidence="3" type="ORF">FKW77_007836</name>
</gene>
<evidence type="ECO:0000256" key="2">
    <source>
        <dbReference type="SAM" id="MobiDB-lite"/>
    </source>
</evidence>
<accession>A0A517LFX9</accession>
<evidence type="ECO:0000256" key="1">
    <source>
        <dbReference type="ARBA" id="ARBA00023242"/>
    </source>
</evidence>
<keyword evidence="4" id="KW-1185">Reference proteome</keyword>
<dbReference type="GO" id="GO:0008270">
    <property type="term" value="F:zinc ion binding"/>
    <property type="evidence" value="ECO:0007669"/>
    <property type="project" value="InterPro"/>
</dbReference>
<keyword evidence="1" id="KW-0539">Nucleus</keyword>
<sequence length="708" mass="79132">MGRKPNPILQRFFERGPKIRDASNRYQHTCRRCGEKFEKGRQETLVLHVTRRCHVITKEERDGFLHDITSTAPVSQSTIKQTRTLSGLDALAEVSQQHGQIEYSNPQIEGVSEPDHNGDAVAREHPSLHPIMVPTSSAPFHRIAGNASHTLNSDLPAENVGNNRSLVDYSHGLPPMIDEHRSRHALPQTFALEKSSENETASSPTPVAPAVSPAQAQHVHKSSRPVKGWKSPRKVPSAYEQLQEAAESLEDAPGTSVKNLQVHQWDGSNSIEPINAQGKKVRGAFAPDRRSAVKEVRKKGACLRCRMLKKSCDSGDPCKECSRLDNARVWKGACLRTRLAQIFELFSSGLFMVVGHHEVEVTKSLGPMGIMPGRLEVSYFPHSGIAMTFPYVEVHPRRHGSSPITLINQDHEGFGDRVSFGGRITTYLSRLLSRHMETGDNLFKTSKFMLSTIKLASTMRSRTLVVQALELWACTELMVCRPTELQAFIHPSLPSSSAAAEHFDSNMSGPRKAVAVDIVVYLQLRRVAEKRADDLFKSVMVEFEKSLIQRKQSDNFETFIGAILLLRCVEKMCCLYRSFDFLLKGSLSHDIDSGGLPNPNSTSHWPLEKPPSYFWSQGERFSDLLASMLRLRRVAPEIEIKDGVLRAACDQPEMIRSYFDAIDLRAAVLGEAALRPMDKDDTAWEFRYLAKVFEKTPGSFLGDLSCRA</sequence>
<evidence type="ECO:0000313" key="4">
    <source>
        <dbReference type="Proteomes" id="UP000316270"/>
    </source>
</evidence>
<proteinExistence type="predicted"/>
<dbReference type="STRING" id="50376.A0A517LFX9"/>
<dbReference type="AlphaFoldDB" id="A0A517LFX9"/>
<protein>
    <recommendedName>
        <fullName evidence="5">Zn(2)-C6 fungal-type domain-containing protein</fullName>
    </recommendedName>
</protein>
<name>A0A517LFX9_9PEZI</name>
<evidence type="ECO:0000313" key="3">
    <source>
        <dbReference type="EMBL" id="QDS74552.1"/>
    </source>
</evidence>
<reference evidence="3 4" key="1">
    <citation type="submission" date="2019-07" db="EMBL/GenBank/DDBJ databases">
        <title>Finished genome of Venturia effusa.</title>
        <authorList>
            <person name="Young C.A."/>
            <person name="Cox M.P."/>
            <person name="Ganley A.R.D."/>
            <person name="David W.J."/>
        </authorList>
    </citation>
    <scope>NUCLEOTIDE SEQUENCE [LARGE SCALE GENOMIC DNA]</scope>
    <source>
        <strain evidence="4">albino</strain>
    </source>
</reference>
<dbReference type="PANTHER" id="PTHR35392:SF2">
    <property type="entry name" value="ZN(II)2CYS6 TRANSCRIPTION FACTOR (EUROFUNG)"/>
    <property type="match status" value="1"/>
</dbReference>
<dbReference type="EMBL" id="CP042195">
    <property type="protein sequence ID" value="QDS74552.1"/>
    <property type="molecule type" value="Genomic_DNA"/>
</dbReference>
<dbReference type="GO" id="GO:0000981">
    <property type="term" value="F:DNA-binding transcription factor activity, RNA polymerase II-specific"/>
    <property type="evidence" value="ECO:0007669"/>
    <property type="project" value="InterPro"/>
</dbReference>
<dbReference type="InterPro" id="IPR052973">
    <property type="entry name" value="Fungal_sec-metab_reg_TF"/>
</dbReference>